<reference evidence="10 11" key="1">
    <citation type="submission" date="2019-09" db="EMBL/GenBank/DDBJ databases">
        <title>Bird 10,000 Genomes (B10K) Project - Family phase.</title>
        <authorList>
            <person name="Zhang G."/>
        </authorList>
    </citation>
    <scope>NUCLEOTIDE SEQUENCE [LARGE SCALE GENOMIC DNA]</scope>
    <source>
        <strain evidence="10">B10K-DU-029-39</strain>
        <tissue evidence="10">Heart or muscle</tissue>
    </source>
</reference>
<dbReference type="PIRSF" id="PIRSF037475">
    <property type="entry name" value="BLOC-2_complex_Hps5"/>
    <property type="match status" value="1"/>
</dbReference>
<feature type="domain" description="HPS5 TPR" evidence="9">
    <location>
        <begin position="716"/>
        <end position="1100"/>
    </location>
</feature>
<dbReference type="GO" id="GO:0005829">
    <property type="term" value="C:cytosol"/>
    <property type="evidence" value="ECO:0007669"/>
    <property type="project" value="UniProtKB-SubCell"/>
</dbReference>
<dbReference type="EMBL" id="VZTE01001277">
    <property type="protein sequence ID" value="NXB30001.1"/>
    <property type="molecule type" value="Genomic_DNA"/>
</dbReference>
<evidence type="ECO:0000256" key="1">
    <source>
        <dbReference type="ARBA" id="ARBA00004514"/>
    </source>
</evidence>
<proteinExistence type="inferred from homology"/>
<evidence type="ECO:0000259" key="8">
    <source>
        <dbReference type="Pfam" id="PF23756"/>
    </source>
</evidence>
<dbReference type="Proteomes" id="UP000540150">
    <property type="component" value="Unassembled WGS sequence"/>
</dbReference>
<evidence type="ECO:0000259" key="9">
    <source>
        <dbReference type="Pfam" id="PF23758"/>
    </source>
</evidence>
<dbReference type="SUPFAM" id="SSF50978">
    <property type="entry name" value="WD40 repeat-like"/>
    <property type="match status" value="1"/>
</dbReference>
<organism evidence="10 11">
    <name type="scientific">Eulacestoma nigropectus</name>
    <name type="common">wattled ploughbill</name>
    <dbReference type="NCBI Taxonomy" id="461239"/>
    <lineage>
        <taxon>Eukaryota</taxon>
        <taxon>Metazoa</taxon>
        <taxon>Chordata</taxon>
        <taxon>Craniata</taxon>
        <taxon>Vertebrata</taxon>
        <taxon>Euteleostomi</taxon>
        <taxon>Archelosauria</taxon>
        <taxon>Archosauria</taxon>
        <taxon>Dinosauria</taxon>
        <taxon>Saurischia</taxon>
        <taxon>Theropoda</taxon>
        <taxon>Coelurosauria</taxon>
        <taxon>Aves</taxon>
        <taxon>Neognathae</taxon>
        <taxon>Neoaves</taxon>
        <taxon>Telluraves</taxon>
        <taxon>Australaves</taxon>
        <taxon>Passeriformes</taxon>
        <taxon>Corvoidea</taxon>
        <taxon>Pachycephalidae</taxon>
        <taxon>Eulacestoma</taxon>
    </lineage>
</organism>
<comment type="function">
    <text evidence="5">May regulate the synthesis and function of lysosomes and of highly specialized organelles, such as melanosomes and platelet dense granules. Regulates intracellular vesicular trafficking in fibroblasts. May be involved in the regulation of general functions of integrins.</text>
</comment>
<dbReference type="GO" id="GO:0048066">
    <property type="term" value="P:developmental pigmentation"/>
    <property type="evidence" value="ECO:0007669"/>
    <property type="project" value="TreeGrafter"/>
</dbReference>
<dbReference type="FunFam" id="2.130.10.10:FF:000358">
    <property type="entry name" value="Hermansky-Pudlak syndrome 5 protein homolog"/>
    <property type="match status" value="1"/>
</dbReference>
<dbReference type="Gene3D" id="2.130.10.10">
    <property type="entry name" value="YVTN repeat-like/Quinoprotein amine dehydrogenase"/>
    <property type="match status" value="1"/>
</dbReference>
<feature type="domain" description="HPS5-like beta-propeller" evidence="8">
    <location>
        <begin position="15"/>
        <end position="347"/>
    </location>
</feature>
<evidence type="ECO:0000256" key="3">
    <source>
        <dbReference type="ARBA" id="ARBA00022490"/>
    </source>
</evidence>
<dbReference type="PANTHER" id="PTHR23287">
    <property type="entry name" value="RUBY-EYE2-LIKE PROTEIN"/>
    <property type="match status" value="1"/>
</dbReference>
<sequence length="1129" mass="126965">MASVPVIPDSYNHVLAELECLDPLLSALRLDSSRLKCTCIDVSKRWLALGSSGGGLNLIQKDGWKQRLFLTHKEGAISRVACCLHDEDYVAVATSQGLVVVWELNQERRGKPERIYVSSEHKGRKVTALCWDTAALRVFVGDHVGKVSAIKINTSKQGKAAATFVMFPVQIITTVDSRVVQLDYLDGRLLISSLTRTYLCDTERQKFWKIGNKERDGEFGACFFPIRKNSGNQQPLIYCARPGSRMWEVNFDGEVQSTHQFKQLLSSPPLPVITLRQDPHYTGSSCSPQSLSFSKLLYLTEHCVVTWTERGIYIFLPQSVQVLLWSEVKDIQDIAVHKSELFCLHTNGKVVHLSLLLVDRCIERLMRRGFWTLAARVSCLFQNSIISCRARKNLPLDKLEHLKSQLDASTQQDLTVQLEELISKLEPLDSACSSRRSSISSHESFSVLDSGIYRVISRRGSQSDEDSCSLHSQTFSEDERLKEFPAHHEDEQLELENVSHASVVVEADRNETFLPFNIPLSFRSPSPLVSLQAVKESVSSFVRKTTEKIGTLHLSPESRGKHEGKDDEQLPDLTVNPVASPQEEKESEPQNCQLPEEDRLRELKAATAEAIAKLQDPLVLLEPQCMRRVLEEWLVYLEEKFSSKEHSALAVKKSKSVCAKEQRAVLEENLQVAPADRDPVDKEQSGILEDCIEEEDTDDTMCENGTDLRGPPGCGFQVSPPCVMEADLLKDLMELTTLCFELRVFSYGSGEAESSGGSLPPAASGTLACRFMRSYFFILDLKRVKQCIITTCATSPNVWETYIAGLKELTCHSPVALAMESEDMLKILKLLHDLGPWDDSPLLLAHAQRLYDKFGETALRPLIKFHPSILPSDIKQLCRNDPAHFLAYLDSLVKSKPEDKRPFLLRSLLQPESVRLDWLCLAVSHDAPQRTNTVDEEGNPRPRSHLFTWGYSQLILLLIKLPADFVMKEKMADICKSHGFWPGYLFLCLELDRRREAFTNIVHLDDLSLLNGEDGSIPETIEEWKFLLHLAQNHSPAFHHQGTQNGNAVSNGGPSCPDSITVENVALLLAKAIGPNRALPLLQECGLTLELSERFTGVCEILRIAEKRQRALIQSMLERCDRFLWSQQA</sequence>
<dbReference type="InterPro" id="IPR056499">
    <property type="entry name" value="Beta-prop_HPS5-like"/>
</dbReference>
<evidence type="ECO:0000256" key="7">
    <source>
        <dbReference type="SAM" id="MobiDB-lite"/>
    </source>
</evidence>
<keyword evidence="4" id="KW-0597">Phosphoprotein</keyword>
<feature type="compositionally biased region" description="Basic and acidic residues" evidence="7">
    <location>
        <begin position="556"/>
        <end position="568"/>
    </location>
</feature>
<keyword evidence="3" id="KW-0963">Cytoplasm</keyword>
<dbReference type="AlphaFoldDB" id="A0A7K8CS87"/>
<evidence type="ECO:0000256" key="4">
    <source>
        <dbReference type="ARBA" id="ARBA00022553"/>
    </source>
</evidence>
<name>A0A7K8CS87_9CORV</name>
<protein>
    <recommendedName>
        <fullName evidence="6">BLOC-2 complex member HPS5</fullName>
    </recommendedName>
</protein>
<dbReference type="OrthoDB" id="19493at2759"/>
<comment type="caution">
    <text evidence="10">The sequence shown here is derived from an EMBL/GenBank/DDBJ whole genome shotgun (WGS) entry which is preliminary data.</text>
</comment>
<feature type="non-terminal residue" evidence="10">
    <location>
        <position position="1129"/>
    </location>
</feature>
<dbReference type="InterPro" id="IPR035431">
    <property type="entry name" value="HPS5"/>
</dbReference>
<dbReference type="InterPro" id="IPR015943">
    <property type="entry name" value="WD40/YVTN_repeat-like_dom_sf"/>
</dbReference>
<dbReference type="InterPro" id="IPR056445">
    <property type="entry name" value="TPR_HPS5"/>
</dbReference>
<gene>
    <name evidence="10" type="primary">Hps5</name>
    <name evidence="10" type="ORF">EULNIG_R05628</name>
</gene>
<feature type="non-terminal residue" evidence="10">
    <location>
        <position position="1"/>
    </location>
</feature>
<comment type="subcellular location">
    <subcellularLocation>
        <location evidence="1">Cytoplasm</location>
        <location evidence="1">Cytosol</location>
    </subcellularLocation>
</comment>
<evidence type="ECO:0000313" key="11">
    <source>
        <dbReference type="Proteomes" id="UP000540150"/>
    </source>
</evidence>
<evidence type="ECO:0000313" key="10">
    <source>
        <dbReference type="EMBL" id="NXB30001.1"/>
    </source>
</evidence>
<accession>A0A7K8CS87</accession>
<dbReference type="InterPro" id="IPR036322">
    <property type="entry name" value="WD40_repeat_dom_sf"/>
</dbReference>
<keyword evidence="11" id="KW-1185">Reference proteome</keyword>
<dbReference type="Pfam" id="PF23758">
    <property type="entry name" value="TPR_HPS5"/>
    <property type="match status" value="1"/>
</dbReference>
<dbReference type="PANTHER" id="PTHR23287:SF18">
    <property type="entry name" value="BLOC-2 COMPLEX MEMBER HPS5"/>
    <property type="match status" value="1"/>
</dbReference>
<comment type="similarity">
    <text evidence="2">Belongs to the HPS5 family.</text>
</comment>
<dbReference type="Pfam" id="PF23756">
    <property type="entry name" value="Beta-prop_HPS5"/>
    <property type="match status" value="1"/>
</dbReference>
<feature type="region of interest" description="Disordered" evidence="7">
    <location>
        <begin position="552"/>
        <end position="594"/>
    </location>
</feature>
<evidence type="ECO:0000256" key="2">
    <source>
        <dbReference type="ARBA" id="ARBA00010697"/>
    </source>
</evidence>
<evidence type="ECO:0000256" key="6">
    <source>
        <dbReference type="ARBA" id="ARBA00069588"/>
    </source>
</evidence>
<evidence type="ECO:0000256" key="5">
    <source>
        <dbReference type="ARBA" id="ARBA00057536"/>
    </source>
</evidence>